<evidence type="ECO:0000313" key="9">
    <source>
        <dbReference type="Proteomes" id="UP001524642"/>
    </source>
</evidence>
<reference evidence="8 9" key="1">
    <citation type="submission" date="2022-06" db="EMBL/GenBank/DDBJ databases">
        <title>Roseomonas CN29.</title>
        <authorList>
            <person name="Cheng Y."/>
            <person name="He X."/>
        </authorList>
    </citation>
    <scope>NUCLEOTIDE SEQUENCE [LARGE SCALE GENOMIC DNA]</scope>
    <source>
        <strain evidence="8 9">CN29</strain>
    </source>
</reference>
<protein>
    <recommendedName>
        <fullName evidence="3">Flagellar basal body rod protein FlgB</fullName>
    </recommendedName>
</protein>
<feature type="domain" description="Flagellar basal body rod protein N-terminal" evidence="7">
    <location>
        <begin position="15"/>
        <end position="44"/>
    </location>
</feature>
<comment type="similarity">
    <text evidence="2">Belongs to the flagella basal body rod proteins family.</text>
</comment>
<dbReference type="EMBL" id="JANJOU010000001">
    <property type="protein sequence ID" value="MCR0980670.1"/>
    <property type="molecule type" value="Genomic_DNA"/>
</dbReference>
<keyword evidence="8" id="KW-0969">Cilium</keyword>
<evidence type="ECO:0000256" key="4">
    <source>
        <dbReference type="ARBA" id="ARBA00023143"/>
    </source>
</evidence>
<evidence type="ECO:0000259" key="7">
    <source>
        <dbReference type="Pfam" id="PF00460"/>
    </source>
</evidence>
<proteinExistence type="inferred from homology"/>
<dbReference type="Pfam" id="PF00460">
    <property type="entry name" value="Flg_bb_rod"/>
    <property type="match status" value="1"/>
</dbReference>
<gene>
    <name evidence="8" type="primary">flgB</name>
    <name evidence="8" type="ORF">NRP21_01245</name>
</gene>
<dbReference type="Proteomes" id="UP001524642">
    <property type="component" value="Unassembled WGS sequence"/>
</dbReference>
<dbReference type="InterPro" id="IPR006300">
    <property type="entry name" value="FlgB"/>
</dbReference>
<keyword evidence="8" id="KW-0966">Cell projection</keyword>
<comment type="subcellular location">
    <subcellularLocation>
        <location evidence="1">Bacterial flagellum basal body</location>
    </subcellularLocation>
</comment>
<accession>A0ABT1WXV5</accession>
<keyword evidence="9" id="KW-1185">Reference proteome</keyword>
<dbReference type="InterPro" id="IPR001444">
    <property type="entry name" value="Flag_bb_rod_N"/>
</dbReference>
<comment type="caution">
    <text evidence="8">The sequence shown here is derived from an EMBL/GenBank/DDBJ whole genome shotgun (WGS) entry which is preliminary data.</text>
</comment>
<comment type="function">
    <text evidence="5">Structural component of flagellum, the bacterial motility apparatus. Part of the rod structure of flagellar basal body.</text>
</comment>
<keyword evidence="8" id="KW-0282">Flagellum</keyword>
<evidence type="ECO:0000313" key="8">
    <source>
        <dbReference type="EMBL" id="MCR0980670.1"/>
    </source>
</evidence>
<dbReference type="RefSeq" id="WP_257714348.1">
    <property type="nucleotide sequence ID" value="NZ_JANJOU010000001.1"/>
</dbReference>
<evidence type="ECO:0000256" key="5">
    <source>
        <dbReference type="ARBA" id="ARBA00024934"/>
    </source>
</evidence>
<dbReference type="NCBIfam" id="TIGR01396">
    <property type="entry name" value="FlgB"/>
    <property type="match status" value="1"/>
</dbReference>
<name>A0ABT1WXV5_9PROT</name>
<evidence type="ECO:0000256" key="2">
    <source>
        <dbReference type="ARBA" id="ARBA00009677"/>
    </source>
</evidence>
<keyword evidence="4" id="KW-0975">Bacterial flagellum</keyword>
<organism evidence="8 9">
    <name type="scientific">Roseomonas populi</name>
    <dbReference type="NCBI Taxonomy" id="3121582"/>
    <lineage>
        <taxon>Bacteria</taxon>
        <taxon>Pseudomonadati</taxon>
        <taxon>Pseudomonadota</taxon>
        <taxon>Alphaproteobacteria</taxon>
        <taxon>Acetobacterales</taxon>
        <taxon>Roseomonadaceae</taxon>
        <taxon>Roseomonas</taxon>
    </lineage>
</organism>
<feature type="compositionally biased region" description="Low complexity" evidence="6">
    <location>
        <begin position="73"/>
        <end position="87"/>
    </location>
</feature>
<evidence type="ECO:0000256" key="3">
    <source>
        <dbReference type="ARBA" id="ARBA00014376"/>
    </source>
</evidence>
<sequence length="135" mass="14370">MDITGKIPPGSNAMDLAETRLRWLDRRQEVLASNIANADTPGYRARDLAPFARHLARAADPATLARTDPRHLAPAGAGDPAARATPAEEVSPNGNAVSLDEQALKVADTDSAHALAMGLYKRWNGMFRTALGRSG</sequence>
<evidence type="ECO:0000256" key="6">
    <source>
        <dbReference type="SAM" id="MobiDB-lite"/>
    </source>
</evidence>
<feature type="region of interest" description="Disordered" evidence="6">
    <location>
        <begin position="60"/>
        <end position="96"/>
    </location>
</feature>
<evidence type="ECO:0000256" key="1">
    <source>
        <dbReference type="ARBA" id="ARBA00004117"/>
    </source>
</evidence>